<dbReference type="GO" id="GO:0005789">
    <property type="term" value="C:endoplasmic reticulum membrane"/>
    <property type="evidence" value="ECO:0007669"/>
    <property type="project" value="UniProtKB-SubCell"/>
</dbReference>
<keyword evidence="5 11" id="KW-0337">GPI-anchor biosynthesis</keyword>
<evidence type="ECO:0000313" key="13">
    <source>
        <dbReference type="Proteomes" id="UP000009084"/>
    </source>
</evidence>
<dbReference type="OrthoDB" id="5546453at2759"/>
<comment type="pathway">
    <text evidence="2 11">Glycolipid biosynthesis; glycosylphosphatidylinositol-anchor biosynthesis.</text>
</comment>
<sequence length="529" mass="59611">MKRRVTFIHEGEGEFDPQQAHLDSTSLTLRSLRGARQERLTFGFEELPNEFQQVLSQCVELHIRWVSEYPYSAITPFTSRLPPGLHIILSALTSNRSKHLCLCPLLQKTFDTSLNCTIPETSFIAPSSVTKSGALPSLQFYQLLPSLDQLATYIQEAICSNQSTECRDSAAIIRFADTLDIDYDRVLNSFVVTVYWSKSVANGGWKDTIHSNNSSKDKIDVGILAPQQPLDPDEIRIGGLLAVVGRDKEFKPTLFSFPSRHHSLPNSSTYKAQLASPTGLHPTLRLSISRSALSPPPSPPKTTCRLYTYITLPSYIFPDEYQLSTTDPLFLQSHNIRGLHHVAGETDLEAPDWTTRRWGSHLLVELATSNSDDASDWTSTIPLHLRYLHPSESGYHNVSLPWPVVFWACESEDQGKMDVNPFDRVNLSWDDFFGPKTFFYQFHPSPRPVTGDATREELKLVETIQVPVLQVDEDNQSITNQAKQIELGTVVVVVAGFLWILWRLGAVFKISGIRANRGQRTRETEKKTQ</sequence>
<dbReference type="PANTHER" id="PTHR28533:SF1">
    <property type="entry name" value="PROTEIN PBN1"/>
    <property type="match status" value="1"/>
</dbReference>
<evidence type="ECO:0000256" key="6">
    <source>
        <dbReference type="ARBA" id="ARBA00022692"/>
    </source>
</evidence>
<dbReference type="GO" id="GO:1990529">
    <property type="term" value="C:glycosylphosphatidylinositol-mannosyltransferase I complex"/>
    <property type="evidence" value="ECO:0007669"/>
    <property type="project" value="TreeGrafter"/>
</dbReference>
<evidence type="ECO:0000256" key="1">
    <source>
        <dbReference type="ARBA" id="ARBA00004643"/>
    </source>
</evidence>
<dbReference type="GO" id="GO:0006506">
    <property type="term" value="P:GPI anchor biosynthetic process"/>
    <property type="evidence" value="ECO:0007669"/>
    <property type="project" value="UniProtKB-UniPathway"/>
</dbReference>
<evidence type="ECO:0000256" key="3">
    <source>
        <dbReference type="ARBA" id="ARBA00010345"/>
    </source>
</evidence>
<name>C5P734_COCP7</name>
<keyword evidence="7 11" id="KW-0256">Endoplasmic reticulum</keyword>
<evidence type="ECO:0000256" key="9">
    <source>
        <dbReference type="ARBA" id="ARBA00023136"/>
    </source>
</evidence>
<evidence type="ECO:0000256" key="5">
    <source>
        <dbReference type="ARBA" id="ARBA00022502"/>
    </source>
</evidence>
<reference evidence="12 13" key="1">
    <citation type="journal article" date="2009" name="Genome Res.">
        <title>Comparative genomic analyses of the human fungal pathogens Coccidioides and their relatives.</title>
        <authorList>
            <person name="Sharpton T.J."/>
            <person name="Stajich J.E."/>
            <person name="Rounsley S.D."/>
            <person name="Gardner M.J."/>
            <person name="Wortman J.R."/>
            <person name="Jordar V.S."/>
            <person name="Maiti R."/>
            <person name="Kodira C.D."/>
            <person name="Neafsey D.E."/>
            <person name="Zeng Q."/>
            <person name="Hung C.-Y."/>
            <person name="McMahan C."/>
            <person name="Muszewska A."/>
            <person name="Grynberg M."/>
            <person name="Mandel M.A."/>
            <person name="Kellner E.M."/>
            <person name="Barker B.M."/>
            <person name="Galgiani J.N."/>
            <person name="Orbach M.J."/>
            <person name="Kirkland T.N."/>
            <person name="Cole G.T."/>
            <person name="Henn M.R."/>
            <person name="Birren B.W."/>
            <person name="Taylor J.W."/>
        </authorList>
    </citation>
    <scope>NUCLEOTIDE SEQUENCE [LARGE SCALE GENOMIC DNA]</scope>
    <source>
        <strain evidence="13">C735</strain>
    </source>
</reference>
<dbReference type="HOGENOM" id="CLU_030047_0_0_1"/>
<dbReference type="PANTHER" id="PTHR28533">
    <property type="entry name" value="PROTEIN PBN1"/>
    <property type="match status" value="1"/>
</dbReference>
<feature type="transmembrane region" description="Helical" evidence="11">
    <location>
        <begin position="487"/>
        <end position="508"/>
    </location>
</feature>
<protein>
    <recommendedName>
        <fullName evidence="4 11">Protein PBN1</fullName>
    </recommendedName>
</protein>
<keyword evidence="8 11" id="KW-1133">Transmembrane helix</keyword>
<dbReference type="UniPathway" id="UPA00196"/>
<dbReference type="SMART" id="SM00780">
    <property type="entry name" value="PIG-X"/>
    <property type="match status" value="1"/>
</dbReference>
<dbReference type="Pfam" id="PF08320">
    <property type="entry name" value="PIG-X"/>
    <property type="match status" value="1"/>
</dbReference>
<comment type="function">
    <text evidence="11">Required for proper folding and/or the stability of a subset of proteins in the endoplasmic reticulum. Component of glycosylphosphatidylinositol-mannosyltransferase 1 which transfers the first of the 4 mannoses in the GPI-anchor precursors during GPI-anchor biosynthesis. Probably acts by stabilizing the mannosyltransferase GPI14.</text>
</comment>
<evidence type="ECO:0000256" key="10">
    <source>
        <dbReference type="ARBA" id="ARBA00023180"/>
    </source>
</evidence>
<dbReference type="AlphaFoldDB" id="C5P734"/>
<evidence type="ECO:0000256" key="4">
    <source>
        <dbReference type="ARBA" id="ARBA00020410"/>
    </source>
</evidence>
<dbReference type="InterPro" id="IPR042322">
    <property type="entry name" value="Pbn1"/>
</dbReference>
<evidence type="ECO:0000256" key="8">
    <source>
        <dbReference type="ARBA" id="ARBA00022989"/>
    </source>
</evidence>
<keyword evidence="6 11" id="KW-0812">Transmembrane</keyword>
<keyword evidence="9 11" id="KW-0472">Membrane</keyword>
<gene>
    <name evidence="12" type="ORF">CPC735_025700</name>
</gene>
<evidence type="ECO:0000256" key="11">
    <source>
        <dbReference type="RuleBase" id="RU366056"/>
    </source>
</evidence>
<comment type="subcellular location">
    <subcellularLocation>
        <location evidence="11">Endoplasmic reticulum membrane</location>
        <topology evidence="11">Single-pass membrane protein</topology>
    </subcellularLocation>
    <subcellularLocation>
        <location evidence="1">Endoplasmic reticulum membrane</location>
        <topology evidence="1">Single-pass type III membrane protein</topology>
    </subcellularLocation>
</comment>
<dbReference type="EMBL" id="ACFW01000025">
    <property type="protein sequence ID" value="EER27234.1"/>
    <property type="molecule type" value="Genomic_DNA"/>
</dbReference>
<dbReference type="GO" id="GO:0000030">
    <property type="term" value="F:mannosyltransferase activity"/>
    <property type="evidence" value="ECO:0007669"/>
    <property type="project" value="TreeGrafter"/>
</dbReference>
<keyword evidence="10" id="KW-0325">Glycoprotein</keyword>
<dbReference type="InterPro" id="IPR013233">
    <property type="entry name" value="PIG-X/PBN1"/>
</dbReference>
<dbReference type="KEGG" id="cpw:9694874"/>
<comment type="caution">
    <text evidence="12">The sequence shown here is derived from an EMBL/GenBank/DDBJ whole genome shotgun (WGS) entry which is preliminary data.</text>
</comment>
<evidence type="ECO:0000256" key="2">
    <source>
        <dbReference type="ARBA" id="ARBA00004687"/>
    </source>
</evidence>
<dbReference type="Proteomes" id="UP000009084">
    <property type="component" value="Unassembled WGS sequence"/>
</dbReference>
<evidence type="ECO:0000256" key="7">
    <source>
        <dbReference type="ARBA" id="ARBA00022824"/>
    </source>
</evidence>
<comment type="similarity">
    <text evidence="3 11">Belongs to the PIGX family.</text>
</comment>
<evidence type="ECO:0000313" key="12">
    <source>
        <dbReference type="EMBL" id="EER27234.1"/>
    </source>
</evidence>
<organism evidence="12 13">
    <name type="scientific">Coccidioides posadasii (strain C735)</name>
    <name type="common">Valley fever fungus</name>
    <dbReference type="NCBI Taxonomy" id="222929"/>
    <lineage>
        <taxon>Eukaryota</taxon>
        <taxon>Fungi</taxon>
        <taxon>Dikarya</taxon>
        <taxon>Ascomycota</taxon>
        <taxon>Pezizomycotina</taxon>
        <taxon>Eurotiomycetes</taxon>
        <taxon>Eurotiomycetidae</taxon>
        <taxon>Onygenales</taxon>
        <taxon>Onygenaceae</taxon>
        <taxon>Coccidioides</taxon>
    </lineage>
</organism>
<proteinExistence type="inferred from homology"/>
<accession>C5P734</accession>
<dbReference type="VEuPathDB" id="FungiDB:CPC735_025700"/>